<accession>A0A9D1VBC7</accession>
<comment type="caution">
    <text evidence="2">The sequence shown here is derived from an EMBL/GenBank/DDBJ whole genome shotgun (WGS) entry which is preliminary data.</text>
</comment>
<dbReference type="AlphaFoldDB" id="A0A9D1VBC7"/>
<organism evidence="2 3">
    <name type="scientific">Candidatus Akkermansia intestinigallinarum</name>
    <dbReference type="NCBI Taxonomy" id="2838431"/>
    <lineage>
        <taxon>Bacteria</taxon>
        <taxon>Pseudomonadati</taxon>
        <taxon>Verrucomicrobiota</taxon>
        <taxon>Verrucomicrobiia</taxon>
        <taxon>Verrucomicrobiales</taxon>
        <taxon>Akkermansiaceae</taxon>
        <taxon>Akkermansia</taxon>
    </lineage>
</organism>
<protein>
    <recommendedName>
        <fullName evidence="4">Thioredoxin domain-containing protein</fullName>
    </recommendedName>
</protein>
<proteinExistence type="predicted"/>
<feature type="chain" id="PRO_5039512773" description="Thioredoxin domain-containing protein" evidence="1">
    <location>
        <begin position="25"/>
        <end position="433"/>
    </location>
</feature>
<evidence type="ECO:0000313" key="3">
    <source>
        <dbReference type="Proteomes" id="UP000823964"/>
    </source>
</evidence>
<evidence type="ECO:0000256" key="1">
    <source>
        <dbReference type="SAM" id="SignalP"/>
    </source>
</evidence>
<reference evidence="2" key="2">
    <citation type="submission" date="2021-04" db="EMBL/GenBank/DDBJ databases">
        <authorList>
            <person name="Gilroy R."/>
        </authorList>
    </citation>
    <scope>NUCLEOTIDE SEQUENCE</scope>
    <source>
        <strain evidence="2">14975</strain>
    </source>
</reference>
<keyword evidence="1" id="KW-0732">Signal</keyword>
<gene>
    <name evidence="2" type="ORF">H9862_05310</name>
</gene>
<feature type="signal peptide" evidence="1">
    <location>
        <begin position="1"/>
        <end position="24"/>
    </location>
</feature>
<sequence>MKTFLTTSLAAVALLPLCATSSPAATKAENFEQASAKVGENGYLLFIYADKWDKFSKDICERLMKSKRVLDAAGDSVILSVAMPQFAKLEDREAIAKRLGKLAPLDPNSKQLGVVDSIDSYPAIAVYGPGGRHTATICGPVMMRADAKEVAERIAFHINAMKHQNELVSQADREQGAAKARLLGLALQVEGASRPNVKGKISQADPKDETGVMRSFEFNPWQFTEKMLKYQVKGDGGKMRDATLDEILAELDAKLEEPGYTPEQRQVFCANAIGFIHRKGDVTKLGLMRKYAAKMKELAPESTLGMAADISLKVWAKGLTYENGWTPSSLPTDETPVQLNGELPIGDAGTYTVTFVYKGGNDALPTKGVRLYDGTKLVAEDMHEGNAGAPHNTRGNIYRLKVASEVKNPRLFIIFGCDRRLDSRGTISIRYDK</sequence>
<name>A0A9D1VBC7_9BACT</name>
<evidence type="ECO:0008006" key="4">
    <source>
        <dbReference type="Google" id="ProtNLM"/>
    </source>
</evidence>
<evidence type="ECO:0000313" key="2">
    <source>
        <dbReference type="EMBL" id="HIX20006.1"/>
    </source>
</evidence>
<dbReference type="Proteomes" id="UP000823964">
    <property type="component" value="Unassembled WGS sequence"/>
</dbReference>
<reference evidence="2" key="1">
    <citation type="journal article" date="2021" name="PeerJ">
        <title>Extensive microbial diversity within the chicken gut microbiome revealed by metagenomics and culture.</title>
        <authorList>
            <person name="Gilroy R."/>
            <person name="Ravi A."/>
            <person name="Getino M."/>
            <person name="Pursley I."/>
            <person name="Horton D.L."/>
            <person name="Alikhan N.F."/>
            <person name="Baker D."/>
            <person name="Gharbi K."/>
            <person name="Hall N."/>
            <person name="Watson M."/>
            <person name="Adriaenssens E.M."/>
            <person name="Foster-Nyarko E."/>
            <person name="Jarju S."/>
            <person name="Secka A."/>
            <person name="Antonio M."/>
            <person name="Oren A."/>
            <person name="Chaudhuri R.R."/>
            <person name="La Ragione R."/>
            <person name="Hildebrand F."/>
            <person name="Pallen M.J."/>
        </authorList>
    </citation>
    <scope>NUCLEOTIDE SEQUENCE</scope>
    <source>
        <strain evidence="2">14975</strain>
    </source>
</reference>
<dbReference type="EMBL" id="DXFQ01000093">
    <property type="protein sequence ID" value="HIX20006.1"/>
    <property type="molecule type" value="Genomic_DNA"/>
</dbReference>